<dbReference type="EMBL" id="RXOF01000015">
    <property type="protein sequence ID" value="RTQ46610.1"/>
    <property type="molecule type" value="Genomic_DNA"/>
</dbReference>
<evidence type="ECO:0000256" key="1">
    <source>
        <dbReference type="ARBA" id="ARBA00005254"/>
    </source>
</evidence>
<protein>
    <submittedName>
        <fullName evidence="3">2-(1,2-epoxy-1,2-dihydrophenyl)acetyl-CoA isomerase</fullName>
        <ecNumber evidence="3">5.3.3.18</ecNumber>
    </submittedName>
</protein>
<dbReference type="Gene3D" id="3.90.226.10">
    <property type="entry name" value="2-enoyl-CoA Hydratase, Chain A, domain 1"/>
    <property type="match status" value="1"/>
</dbReference>
<reference evidence="3 4" key="1">
    <citation type="submission" date="2018-12" db="EMBL/GenBank/DDBJ databases">
        <title>Hymenobacter gummosus sp. nov., isolated from a spring.</title>
        <authorList>
            <person name="Nie L."/>
        </authorList>
    </citation>
    <scope>NUCLEOTIDE SEQUENCE [LARGE SCALE GENOMIC DNA]</scope>
    <source>
        <strain evidence="3 4">KCTC 52166</strain>
    </source>
</reference>
<dbReference type="InterPro" id="IPR001753">
    <property type="entry name" value="Enoyl-CoA_hydra/iso"/>
</dbReference>
<evidence type="ECO:0000313" key="4">
    <source>
        <dbReference type="Proteomes" id="UP000282184"/>
    </source>
</evidence>
<dbReference type="Proteomes" id="UP000282184">
    <property type="component" value="Unassembled WGS sequence"/>
</dbReference>
<keyword evidence="3" id="KW-0413">Isomerase</keyword>
<dbReference type="InterPro" id="IPR029045">
    <property type="entry name" value="ClpP/crotonase-like_dom_sf"/>
</dbReference>
<dbReference type="GO" id="GO:0016853">
    <property type="term" value="F:isomerase activity"/>
    <property type="evidence" value="ECO:0007669"/>
    <property type="project" value="UniProtKB-KW"/>
</dbReference>
<evidence type="ECO:0000256" key="2">
    <source>
        <dbReference type="RuleBase" id="RU003707"/>
    </source>
</evidence>
<sequence>MSDSTLLFSLDGGVATITFNRPQVFNSVNKEVALALQERLRECQRNPEVRAVLLTGTGRAFCAGQDLAEITGPDAPEVADIVEKHYNPIVELIRALDKPVLAAVNGVAAGAGANLALACDVVVAKESASFIQAFSKIGLIPDSGGTFFLPRLIGMQRASALMMTGDKVSATEAQQMGMIYKVFADDAFEQEALSLAKRLAAMPTKGLAYTKQLLNGTFGNDLTQQLRAEGDYQLRAGSTTDYREGVAAFLEKRQPTFTGR</sequence>
<dbReference type="RefSeq" id="WP_126695354.1">
    <property type="nucleotide sequence ID" value="NZ_RXOF01000015.1"/>
</dbReference>
<evidence type="ECO:0000313" key="3">
    <source>
        <dbReference type="EMBL" id="RTQ46610.1"/>
    </source>
</evidence>
<proteinExistence type="inferred from homology"/>
<dbReference type="InterPro" id="IPR014748">
    <property type="entry name" value="Enoyl-CoA_hydra_C"/>
</dbReference>
<comment type="caution">
    <text evidence="3">The sequence shown here is derived from an EMBL/GenBank/DDBJ whole genome shotgun (WGS) entry which is preliminary data.</text>
</comment>
<dbReference type="OrthoDB" id="9775794at2"/>
<accession>A0A431TXK1</accession>
<dbReference type="PANTHER" id="PTHR43459">
    <property type="entry name" value="ENOYL-COA HYDRATASE"/>
    <property type="match status" value="1"/>
</dbReference>
<gene>
    <name evidence="3" type="ORF">EJV47_21945</name>
</gene>
<dbReference type="InterPro" id="IPR018376">
    <property type="entry name" value="Enoyl-CoA_hyd/isom_CS"/>
</dbReference>
<dbReference type="Gene3D" id="1.10.12.10">
    <property type="entry name" value="Lyase 2-enoyl-coa Hydratase, Chain A, domain 2"/>
    <property type="match status" value="1"/>
</dbReference>
<keyword evidence="4" id="KW-1185">Reference proteome</keyword>
<dbReference type="AlphaFoldDB" id="A0A431TXK1"/>
<comment type="similarity">
    <text evidence="1 2">Belongs to the enoyl-CoA hydratase/isomerase family.</text>
</comment>
<organism evidence="3 4">
    <name type="scientific">Hymenobacter gummosus</name>
    <dbReference type="NCBI Taxonomy" id="1776032"/>
    <lineage>
        <taxon>Bacteria</taxon>
        <taxon>Pseudomonadati</taxon>
        <taxon>Bacteroidota</taxon>
        <taxon>Cytophagia</taxon>
        <taxon>Cytophagales</taxon>
        <taxon>Hymenobacteraceae</taxon>
        <taxon>Hymenobacter</taxon>
    </lineage>
</organism>
<dbReference type="EC" id="5.3.3.18" evidence="3"/>
<dbReference type="SUPFAM" id="SSF52096">
    <property type="entry name" value="ClpP/crotonase"/>
    <property type="match status" value="1"/>
</dbReference>
<dbReference type="CDD" id="cd06558">
    <property type="entry name" value="crotonase-like"/>
    <property type="match status" value="1"/>
</dbReference>
<dbReference type="PROSITE" id="PS00166">
    <property type="entry name" value="ENOYL_COA_HYDRATASE"/>
    <property type="match status" value="1"/>
</dbReference>
<name>A0A431TXK1_9BACT</name>
<dbReference type="PANTHER" id="PTHR43459:SF1">
    <property type="entry name" value="EG:BACN32G11.4 PROTEIN"/>
    <property type="match status" value="1"/>
</dbReference>
<dbReference type="Pfam" id="PF00378">
    <property type="entry name" value="ECH_1"/>
    <property type="match status" value="1"/>
</dbReference>